<keyword evidence="14 17" id="KW-0464">Manganese</keyword>
<dbReference type="InterPro" id="IPR006054">
    <property type="entry name" value="DnaQ"/>
</dbReference>
<dbReference type="InterPro" id="IPR006309">
    <property type="entry name" value="DnaQ_proteo"/>
</dbReference>
<keyword evidence="7 17" id="KW-0235">DNA replication</keyword>
<dbReference type="SUPFAM" id="SSF53098">
    <property type="entry name" value="Ribonuclease H-like"/>
    <property type="match status" value="1"/>
</dbReference>
<evidence type="ECO:0000256" key="4">
    <source>
        <dbReference type="ARBA" id="ARBA00020352"/>
    </source>
</evidence>
<comment type="cofactor">
    <cofactor evidence="2 17">
        <name>Mg(2+)</name>
        <dbReference type="ChEBI" id="CHEBI:18420"/>
    </cofactor>
</comment>
<comment type="caution">
    <text evidence="20">The sequence shown here is derived from an EMBL/GenBank/DDBJ whole genome shotgun (WGS) entry which is preliminary data.</text>
</comment>
<keyword evidence="13 17" id="KW-0239">DNA-directed DNA polymerase</keyword>
<protein>
    <recommendedName>
        <fullName evidence="4 17">DNA polymerase III subunit epsilon</fullName>
        <ecNumber evidence="3 17">2.7.7.7</ecNumber>
    </recommendedName>
</protein>
<keyword evidence="8 17" id="KW-0540">Nuclease</keyword>
<organism evidence="20 21">
    <name type="scientific">Alsobacter ponti</name>
    <dbReference type="NCBI Taxonomy" id="2962936"/>
    <lineage>
        <taxon>Bacteria</taxon>
        <taxon>Pseudomonadati</taxon>
        <taxon>Pseudomonadota</taxon>
        <taxon>Alphaproteobacteria</taxon>
        <taxon>Hyphomicrobiales</taxon>
        <taxon>Alsobacteraceae</taxon>
        <taxon>Alsobacter</taxon>
    </lineage>
</organism>
<evidence type="ECO:0000256" key="6">
    <source>
        <dbReference type="ARBA" id="ARBA00022695"/>
    </source>
</evidence>
<evidence type="ECO:0000256" key="15">
    <source>
        <dbReference type="ARBA" id="ARBA00025483"/>
    </source>
</evidence>
<evidence type="ECO:0000256" key="1">
    <source>
        <dbReference type="ARBA" id="ARBA00001936"/>
    </source>
</evidence>
<gene>
    <name evidence="17 20" type="primary">dnaQ</name>
    <name evidence="20" type="ORF">NK718_09000</name>
</gene>
<evidence type="ECO:0000313" key="20">
    <source>
        <dbReference type="EMBL" id="MCP8938649.1"/>
    </source>
</evidence>
<dbReference type="PANTHER" id="PTHR30231:SF41">
    <property type="entry name" value="DNA POLYMERASE III SUBUNIT EPSILON"/>
    <property type="match status" value="1"/>
</dbReference>
<dbReference type="CDD" id="cd06131">
    <property type="entry name" value="DNA_pol_III_epsilon_Ecoli_like"/>
    <property type="match status" value="1"/>
</dbReference>
<feature type="region of interest" description="Disordered" evidence="18">
    <location>
        <begin position="180"/>
        <end position="202"/>
    </location>
</feature>
<evidence type="ECO:0000256" key="5">
    <source>
        <dbReference type="ARBA" id="ARBA00022679"/>
    </source>
</evidence>
<evidence type="ECO:0000256" key="14">
    <source>
        <dbReference type="ARBA" id="ARBA00023211"/>
    </source>
</evidence>
<keyword evidence="9 17" id="KW-0479">Metal-binding</keyword>
<dbReference type="NCBIfam" id="NF004316">
    <property type="entry name" value="PRK05711.1"/>
    <property type="match status" value="1"/>
</dbReference>
<evidence type="ECO:0000256" key="17">
    <source>
        <dbReference type="RuleBase" id="RU364087"/>
    </source>
</evidence>
<accession>A0ABT1LB44</accession>
<comment type="cofactor">
    <cofactor evidence="1 17">
        <name>Mn(2+)</name>
        <dbReference type="ChEBI" id="CHEBI:29035"/>
    </cofactor>
</comment>
<keyword evidence="21" id="KW-1185">Reference proteome</keyword>
<keyword evidence="12 17" id="KW-0460">Magnesium</keyword>
<dbReference type="EC" id="2.7.7.7" evidence="3 17"/>
<evidence type="ECO:0000256" key="10">
    <source>
        <dbReference type="ARBA" id="ARBA00022801"/>
    </source>
</evidence>
<dbReference type="InterPro" id="IPR012337">
    <property type="entry name" value="RNaseH-like_sf"/>
</dbReference>
<evidence type="ECO:0000313" key="21">
    <source>
        <dbReference type="Proteomes" id="UP001205890"/>
    </source>
</evidence>
<proteinExistence type="predicted"/>
<keyword evidence="5 17" id="KW-0808">Transferase</keyword>
<keyword evidence="11 17" id="KW-0269">Exonuclease</keyword>
<dbReference type="InterPro" id="IPR036397">
    <property type="entry name" value="RNaseH_sf"/>
</dbReference>
<evidence type="ECO:0000256" key="16">
    <source>
        <dbReference type="ARBA" id="ARBA00049244"/>
    </source>
</evidence>
<feature type="domain" description="Exonuclease" evidence="19">
    <location>
        <begin position="4"/>
        <end position="174"/>
    </location>
</feature>
<keyword evidence="6 17" id="KW-0548">Nucleotidyltransferase</keyword>
<keyword evidence="10 17" id="KW-0378">Hydrolase</keyword>
<dbReference type="EMBL" id="JANCLU010000007">
    <property type="protein sequence ID" value="MCP8938649.1"/>
    <property type="molecule type" value="Genomic_DNA"/>
</dbReference>
<evidence type="ECO:0000256" key="3">
    <source>
        <dbReference type="ARBA" id="ARBA00012417"/>
    </source>
</evidence>
<evidence type="ECO:0000256" key="7">
    <source>
        <dbReference type="ARBA" id="ARBA00022705"/>
    </source>
</evidence>
<evidence type="ECO:0000256" key="11">
    <source>
        <dbReference type="ARBA" id="ARBA00022839"/>
    </source>
</evidence>
<evidence type="ECO:0000256" key="18">
    <source>
        <dbReference type="SAM" id="MobiDB-lite"/>
    </source>
</evidence>
<dbReference type="Gene3D" id="3.30.420.10">
    <property type="entry name" value="Ribonuclease H-like superfamily/Ribonuclease H"/>
    <property type="match status" value="1"/>
</dbReference>
<comment type="catalytic activity">
    <reaction evidence="16 17">
        <text>DNA(n) + a 2'-deoxyribonucleoside 5'-triphosphate = DNA(n+1) + diphosphate</text>
        <dbReference type="Rhea" id="RHEA:22508"/>
        <dbReference type="Rhea" id="RHEA-COMP:17339"/>
        <dbReference type="Rhea" id="RHEA-COMP:17340"/>
        <dbReference type="ChEBI" id="CHEBI:33019"/>
        <dbReference type="ChEBI" id="CHEBI:61560"/>
        <dbReference type="ChEBI" id="CHEBI:173112"/>
        <dbReference type="EC" id="2.7.7.7"/>
    </reaction>
</comment>
<evidence type="ECO:0000256" key="13">
    <source>
        <dbReference type="ARBA" id="ARBA00022932"/>
    </source>
</evidence>
<dbReference type="Pfam" id="PF00929">
    <property type="entry name" value="RNase_T"/>
    <property type="match status" value="1"/>
</dbReference>
<dbReference type="NCBIfam" id="TIGR01406">
    <property type="entry name" value="dnaQ_proteo"/>
    <property type="match status" value="1"/>
</dbReference>
<dbReference type="NCBIfam" id="TIGR00573">
    <property type="entry name" value="dnaq"/>
    <property type="match status" value="1"/>
</dbReference>
<name>A0ABT1LB44_9HYPH</name>
<evidence type="ECO:0000259" key="19">
    <source>
        <dbReference type="SMART" id="SM00479"/>
    </source>
</evidence>
<sequence>MAVREIVFDTETTGLSPHGGDRIVEIGCVEMLNHIPTGATFHVYINPERDMPEEAFAVHGLSSAFLADKPVFAQICDDFLAFVGDARLVAHNAAFDMGFVNAEIGRLGRPPIDEGRVVDTLALARRRNPFGSNSLDALCQRYGIDNSRRVKHGALLDAEILADVYVELLGGRQADLGLSTSSPGAGVQRVAGGPRQVGARPEPLPPRLTEAEIAAHAAFVATLGGGTPVWGEYMARDEAAVGATA</sequence>
<evidence type="ECO:0000256" key="9">
    <source>
        <dbReference type="ARBA" id="ARBA00022723"/>
    </source>
</evidence>
<dbReference type="PANTHER" id="PTHR30231">
    <property type="entry name" value="DNA POLYMERASE III SUBUNIT EPSILON"/>
    <property type="match status" value="1"/>
</dbReference>
<dbReference type="InterPro" id="IPR013520">
    <property type="entry name" value="Ribonucl_H"/>
</dbReference>
<evidence type="ECO:0000256" key="2">
    <source>
        <dbReference type="ARBA" id="ARBA00001946"/>
    </source>
</evidence>
<dbReference type="SMART" id="SM00479">
    <property type="entry name" value="EXOIII"/>
    <property type="match status" value="1"/>
</dbReference>
<reference evidence="20 21" key="1">
    <citation type="submission" date="2022-07" db="EMBL/GenBank/DDBJ databases">
        <authorList>
            <person name="Li W.-J."/>
            <person name="Deng Q.-Q."/>
        </authorList>
    </citation>
    <scope>NUCLEOTIDE SEQUENCE [LARGE SCALE GENOMIC DNA]</scope>
    <source>
        <strain evidence="20 21">SYSU M60028</strain>
    </source>
</reference>
<dbReference type="RefSeq" id="WP_254740790.1">
    <property type="nucleotide sequence ID" value="NZ_JANCLU010000007.1"/>
</dbReference>
<evidence type="ECO:0000256" key="8">
    <source>
        <dbReference type="ARBA" id="ARBA00022722"/>
    </source>
</evidence>
<evidence type="ECO:0000256" key="12">
    <source>
        <dbReference type="ARBA" id="ARBA00022842"/>
    </source>
</evidence>
<comment type="function">
    <text evidence="15 17">DNA polymerase III is a complex, multichain enzyme responsible for most of the replicative synthesis in bacteria. The epsilon subunit contain the editing function and is a proofreading 3'-5' exonuclease.</text>
</comment>
<dbReference type="Proteomes" id="UP001205890">
    <property type="component" value="Unassembled WGS sequence"/>
</dbReference>
<comment type="subunit">
    <text evidence="17">DNA polymerase III contains a core (composed of alpha, epsilon and theta chains) that associates with a tau subunit. This core dimerizes to form the POLIII' complex. PolIII' associates with the gamma complex (composed of gamma, delta, delta', psi and chi chains) and with the beta chain to form the complete DNA polymerase III complex.</text>
</comment>
<dbReference type="GO" id="GO:0003887">
    <property type="term" value="F:DNA-directed DNA polymerase activity"/>
    <property type="evidence" value="ECO:0007669"/>
    <property type="project" value="UniProtKB-EC"/>
</dbReference>